<protein>
    <submittedName>
        <fullName evidence="6">NAC domain</fullName>
    </submittedName>
</protein>
<dbReference type="PROSITE" id="PS51005">
    <property type="entry name" value="NAC"/>
    <property type="match status" value="1"/>
</dbReference>
<sequence length="154" mass="18211">MPHPSLEDQSNIINDQPIPRLDLCYFNSLPHGYRFKPTESELIACYLKRKVFDLPLPRNKIISEDTYKWMPDQLLEHYKHAWPENEGYFFTPREKKYPNGQRPSRQAIEGYWKPTGADRVIICEDSTGYKKGLVHYISKASRGKTKYGFMYFQV</sequence>
<keyword evidence="4" id="KW-0539">Nucleus</keyword>
<dbReference type="InterPro" id="IPR036093">
    <property type="entry name" value="NAC_dom_sf"/>
</dbReference>
<keyword evidence="3" id="KW-0804">Transcription</keyword>
<organism evidence="6 7">
    <name type="scientific">Dillenia turbinata</name>
    <dbReference type="NCBI Taxonomy" id="194707"/>
    <lineage>
        <taxon>Eukaryota</taxon>
        <taxon>Viridiplantae</taxon>
        <taxon>Streptophyta</taxon>
        <taxon>Embryophyta</taxon>
        <taxon>Tracheophyta</taxon>
        <taxon>Spermatophyta</taxon>
        <taxon>Magnoliopsida</taxon>
        <taxon>eudicotyledons</taxon>
        <taxon>Gunneridae</taxon>
        <taxon>Pentapetalae</taxon>
        <taxon>Dilleniales</taxon>
        <taxon>Dilleniaceae</taxon>
        <taxon>Dillenia</taxon>
    </lineage>
</organism>
<dbReference type="PANTHER" id="PTHR31719:SF179">
    <property type="entry name" value="OS08G0148400 PROTEIN"/>
    <property type="match status" value="1"/>
</dbReference>
<dbReference type="Proteomes" id="UP001370490">
    <property type="component" value="Unassembled WGS sequence"/>
</dbReference>
<name>A0AAN8V0Z7_9MAGN</name>
<keyword evidence="7" id="KW-1185">Reference proteome</keyword>
<evidence type="ECO:0000256" key="3">
    <source>
        <dbReference type="ARBA" id="ARBA00023163"/>
    </source>
</evidence>
<keyword evidence="1" id="KW-0805">Transcription regulation</keyword>
<dbReference type="EMBL" id="JBAMMX010000015">
    <property type="protein sequence ID" value="KAK6925600.1"/>
    <property type="molecule type" value="Genomic_DNA"/>
</dbReference>
<accession>A0AAN8V0Z7</accession>
<dbReference type="Pfam" id="PF02365">
    <property type="entry name" value="NAM"/>
    <property type="match status" value="1"/>
</dbReference>
<evidence type="ECO:0000313" key="6">
    <source>
        <dbReference type="EMBL" id="KAK6925600.1"/>
    </source>
</evidence>
<comment type="caution">
    <text evidence="6">The sequence shown here is derived from an EMBL/GenBank/DDBJ whole genome shotgun (WGS) entry which is preliminary data.</text>
</comment>
<feature type="domain" description="NAC" evidence="5">
    <location>
        <begin position="29"/>
        <end position="154"/>
    </location>
</feature>
<dbReference type="Gene3D" id="2.170.150.80">
    <property type="entry name" value="NAC domain"/>
    <property type="match status" value="1"/>
</dbReference>
<proteinExistence type="predicted"/>
<keyword evidence="2" id="KW-0238">DNA-binding</keyword>
<dbReference type="PANTHER" id="PTHR31719">
    <property type="entry name" value="NAC TRANSCRIPTION FACTOR 56"/>
    <property type="match status" value="1"/>
</dbReference>
<dbReference type="AlphaFoldDB" id="A0AAN8V0Z7"/>
<reference evidence="6 7" key="1">
    <citation type="submission" date="2023-12" db="EMBL/GenBank/DDBJ databases">
        <title>A high-quality genome assembly for Dillenia turbinata (Dilleniales).</title>
        <authorList>
            <person name="Chanderbali A."/>
        </authorList>
    </citation>
    <scope>NUCLEOTIDE SEQUENCE [LARGE SCALE GENOMIC DNA]</scope>
    <source>
        <strain evidence="6">LSX21</strain>
        <tissue evidence="6">Leaf</tissue>
    </source>
</reference>
<gene>
    <name evidence="6" type="ORF">RJ641_007319</name>
</gene>
<dbReference type="InterPro" id="IPR003441">
    <property type="entry name" value="NAC-dom"/>
</dbReference>
<evidence type="ECO:0000259" key="5">
    <source>
        <dbReference type="PROSITE" id="PS51005"/>
    </source>
</evidence>
<evidence type="ECO:0000313" key="7">
    <source>
        <dbReference type="Proteomes" id="UP001370490"/>
    </source>
</evidence>
<dbReference type="SUPFAM" id="SSF101941">
    <property type="entry name" value="NAC domain"/>
    <property type="match status" value="1"/>
</dbReference>
<evidence type="ECO:0000256" key="1">
    <source>
        <dbReference type="ARBA" id="ARBA00023015"/>
    </source>
</evidence>
<evidence type="ECO:0000256" key="4">
    <source>
        <dbReference type="ARBA" id="ARBA00023242"/>
    </source>
</evidence>
<dbReference type="GO" id="GO:0003677">
    <property type="term" value="F:DNA binding"/>
    <property type="evidence" value="ECO:0007669"/>
    <property type="project" value="UniProtKB-KW"/>
</dbReference>
<evidence type="ECO:0000256" key="2">
    <source>
        <dbReference type="ARBA" id="ARBA00023125"/>
    </source>
</evidence>
<dbReference type="GO" id="GO:0006355">
    <property type="term" value="P:regulation of DNA-templated transcription"/>
    <property type="evidence" value="ECO:0007669"/>
    <property type="project" value="InterPro"/>
</dbReference>